<dbReference type="AlphaFoldDB" id="A0A8H5NFX9"/>
<protein>
    <submittedName>
        <fullName evidence="2">Uncharacterized protein</fullName>
    </submittedName>
</protein>
<evidence type="ECO:0000256" key="1">
    <source>
        <dbReference type="SAM" id="MobiDB-lite"/>
    </source>
</evidence>
<reference evidence="2 3" key="1">
    <citation type="submission" date="2020-05" db="EMBL/GenBank/DDBJ databases">
        <title>Identification and distribution of gene clusters putatively required for synthesis of sphingolipid metabolism inhibitors in phylogenetically diverse species of the filamentous fungus Fusarium.</title>
        <authorList>
            <person name="Kim H.-S."/>
            <person name="Busman M."/>
            <person name="Brown D.W."/>
            <person name="Divon H."/>
            <person name="Uhlig S."/>
            <person name="Proctor R.H."/>
        </authorList>
    </citation>
    <scope>NUCLEOTIDE SEQUENCE [LARGE SCALE GENOMIC DNA]</scope>
    <source>
        <strain evidence="2 3">NRRL 25196</strain>
    </source>
</reference>
<name>A0A8H5NFX9_9HYPO</name>
<gene>
    <name evidence="2" type="ORF">FNAPI_2903</name>
</gene>
<accession>A0A8H5NFX9</accession>
<keyword evidence="3" id="KW-1185">Reference proteome</keyword>
<sequence>MDGSPENNEEPISQEFLDKWTAKGKTKEIFKPPPGETKAESYWKRVGLHKVHPDSITEEMLDEDNDIPISEEEEDYSEDTDHHLSTDNPTIHVQGGKAAIE</sequence>
<feature type="compositionally biased region" description="Basic and acidic residues" evidence="1">
    <location>
        <begin position="16"/>
        <end position="30"/>
    </location>
</feature>
<dbReference type="Proteomes" id="UP000574317">
    <property type="component" value="Unassembled WGS sequence"/>
</dbReference>
<evidence type="ECO:0000313" key="2">
    <source>
        <dbReference type="EMBL" id="KAF5563035.1"/>
    </source>
</evidence>
<feature type="compositionally biased region" description="Acidic residues" evidence="1">
    <location>
        <begin position="56"/>
        <end position="78"/>
    </location>
</feature>
<evidence type="ECO:0000313" key="3">
    <source>
        <dbReference type="Proteomes" id="UP000574317"/>
    </source>
</evidence>
<comment type="caution">
    <text evidence="2">The sequence shown here is derived from an EMBL/GenBank/DDBJ whole genome shotgun (WGS) entry which is preliminary data.</text>
</comment>
<dbReference type="EMBL" id="JAAOAO010000098">
    <property type="protein sequence ID" value="KAF5563035.1"/>
    <property type="molecule type" value="Genomic_DNA"/>
</dbReference>
<organism evidence="2 3">
    <name type="scientific">Fusarium napiforme</name>
    <dbReference type="NCBI Taxonomy" id="42672"/>
    <lineage>
        <taxon>Eukaryota</taxon>
        <taxon>Fungi</taxon>
        <taxon>Dikarya</taxon>
        <taxon>Ascomycota</taxon>
        <taxon>Pezizomycotina</taxon>
        <taxon>Sordariomycetes</taxon>
        <taxon>Hypocreomycetidae</taxon>
        <taxon>Hypocreales</taxon>
        <taxon>Nectriaceae</taxon>
        <taxon>Fusarium</taxon>
        <taxon>Fusarium fujikuroi species complex</taxon>
    </lineage>
</organism>
<feature type="region of interest" description="Disordered" evidence="1">
    <location>
        <begin position="54"/>
        <end position="101"/>
    </location>
</feature>
<feature type="region of interest" description="Disordered" evidence="1">
    <location>
        <begin position="1"/>
        <end position="38"/>
    </location>
</feature>
<proteinExistence type="predicted"/>